<evidence type="ECO:0000313" key="3">
    <source>
        <dbReference type="Proteomes" id="UP000255108"/>
    </source>
</evidence>
<dbReference type="EMBL" id="UGHR01000001">
    <property type="protein sequence ID" value="STQ89992.1"/>
    <property type="molecule type" value="Genomic_DNA"/>
</dbReference>
<sequence>MRTVSVFKNGTNQAVRFPKDMEYDGVSELEIVRLGDITTLRPVRPSWESFADLPKADDDFLQDRTPIIADEGRFVL</sequence>
<evidence type="ECO:0000313" key="2">
    <source>
        <dbReference type="EMBL" id="TCU84526.1"/>
    </source>
</evidence>
<dbReference type="NCBIfam" id="NF040493">
    <property type="entry name" value="TA_anti_VapB"/>
    <property type="match status" value="1"/>
</dbReference>
<name>A0A377Q5A6_9NEIS</name>
<dbReference type="RefSeq" id="WP_115226382.1">
    <property type="nucleotide sequence ID" value="NZ_CAWOLO010000009.1"/>
</dbReference>
<proteinExistence type="predicted"/>
<evidence type="ECO:0000313" key="4">
    <source>
        <dbReference type="Proteomes" id="UP000295794"/>
    </source>
</evidence>
<keyword evidence="4" id="KW-1185">Reference proteome</keyword>
<dbReference type="EMBL" id="SMBT01000009">
    <property type="protein sequence ID" value="TCU84526.1"/>
    <property type="molecule type" value="Genomic_DNA"/>
</dbReference>
<reference evidence="1 3" key="1">
    <citation type="submission" date="2018-06" db="EMBL/GenBank/DDBJ databases">
        <authorList>
            <consortium name="Pathogen Informatics"/>
            <person name="Doyle S."/>
        </authorList>
    </citation>
    <scope>NUCLEOTIDE SEQUENCE [LARGE SCALE GENOMIC DNA]</scope>
    <source>
        <strain evidence="1 3">NCTC11159</strain>
    </source>
</reference>
<evidence type="ECO:0000313" key="1">
    <source>
        <dbReference type="EMBL" id="STQ89992.1"/>
    </source>
</evidence>
<dbReference type="Proteomes" id="UP000255108">
    <property type="component" value="Unassembled WGS sequence"/>
</dbReference>
<dbReference type="InterPro" id="IPR037914">
    <property type="entry name" value="SpoVT-AbrB_sf"/>
</dbReference>
<accession>A0A377Q5A6</accession>
<dbReference type="AlphaFoldDB" id="A0A377Q5A6"/>
<organism evidence="1 3">
    <name type="scientific">Iodobacter fluviatilis</name>
    <dbReference type="NCBI Taxonomy" id="537"/>
    <lineage>
        <taxon>Bacteria</taxon>
        <taxon>Pseudomonadati</taxon>
        <taxon>Pseudomonadota</taxon>
        <taxon>Betaproteobacteria</taxon>
        <taxon>Neisseriales</taxon>
        <taxon>Chitinibacteraceae</taxon>
        <taxon>Iodobacter</taxon>
    </lineage>
</organism>
<dbReference type="Proteomes" id="UP000295794">
    <property type="component" value="Unassembled WGS sequence"/>
</dbReference>
<dbReference type="InterPro" id="IPR047976">
    <property type="entry name" value="Anti_VapB2-like"/>
</dbReference>
<reference evidence="2 4" key="2">
    <citation type="submission" date="2019-03" db="EMBL/GenBank/DDBJ databases">
        <title>Genomic Encyclopedia of Type Strains, Phase IV (KMG-IV): sequencing the most valuable type-strain genomes for metagenomic binning, comparative biology and taxonomic classification.</title>
        <authorList>
            <person name="Goeker M."/>
        </authorList>
    </citation>
    <scope>NUCLEOTIDE SEQUENCE [LARGE SCALE GENOMIC DNA]</scope>
    <source>
        <strain evidence="2 4">DSM 3764</strain>
    </source>
</reference>
<gene>
    <name evidence="1" type="primary">vapB</name>
    <name evidence="2" type="ORF">EV682_10951</name>
    <name evidence="1" type="ORF">NCTC11159_01050</name>
</gene>
<dbReference type="Gene3D" id="2.10.260.10">
    <property type="match status" value="1"/>
</dbReference>
<protein>
    <submittedName>
        <fullName evidence="1">Antitoxin VapB</fullName>
    </submittedName>
</protein>
<dbReference type="SUPFAM" id="SSF89447">
    <property type="entry name" value="AbrB/MazE/MraZ-like"/>
    <property type="match status" value="1"/>
</dbReference>
<dbReference type="OrthoDB" id="9810009at2"/>